<gene>
    <name evidence="2" type="ORF">EDB81DRAFT_814309</name>
</gene>
<comment type="caution">
    <text evidence="2">The sequence shown here is derived from an EMBL/GenBank/DDBJ whole genome shotgun (WGS) entry which is preliminary data.</text>
</comment>
<protein>
    <submittedName>
        <fullName evidence="2">CHAT domain-containing protein</fullName>
    </submittedName>
</protein>
<name>A0A9P9DJ87_9HYPO</name>
<dbReference type="EMBL" id="JAGMUV010000025">
    <property type="protein sequence ID" value="KAH7120490.1"/>
    <property type="molecule type" value="Genomic_DNA"/>
</dbReference>
<dbReference type="Proteomes" id="UP000738349">
    <property type="component" value="Unassembled WGS sequence"/>
</dbReference>
<dbReference type="OrthoDB" id="9991317at2759"/>
<dbReference type="Gene3D" id="1.25.40.10">
    <property type="entry name" value="Tetratricopeptide repeat domain"/>
    <property type="match status" value="2"/>
</dbReference>
<proteinExistence type="predicted"/>
<sequence>MLTTSRCSQLTPKAGYWAKRLLQINRQFPTLFLPRLILCICRRRRGRSEKSRWVRRQVKLTWLLPRRLTERLPFKDKFTKSKPSLRDQVMYSICHFDMGFRIFNYIESTRSWSRVCSCWDSTWETFRRPYLIVKAIRILLPGFLPGPGSVPLLDTRFEWRWDGLDDAISTHREALQAIPDDHPDRPTHLRRLWIKLKDKAWQTGKLADYESAIQVGHATLNSIEESHPDRGEYLHDMANHFTTMASDFTKLVADWEEAVHFERMAVDATPDGHPERLRYLKSLGDKLLRKYSRTKAMPDLDDCIQIRQAAVNARPEHDLDRMPDLSRLVEVLRLRFDRRGDPSDLDEALHFVKQIGNDVFNEKTHREIYLHPLANILRAKYEITKDATYLEEAIRIQRAIVDGTHESSPDRFEYIHTLAVTMHVRFESSRALSDINEAIRLMREINDPASGEHHLGSLAYFLSCRYDLTGEKADMTEAISCYQVAMQESNESVPNRIIATRNILRLSAKTSDWDRAYEPLCIAIDLISQLMPRSLQVSDKQYLLGGQAIAGLASDAAALSLQLDKGPLAALDFLEKGRGVLATSLVDLRTDISELRKAYPQLAEQFTHLRDELERLAPHGQLQSNDDSPIQQRERYRHFEAGNNMDQLIIEIRKQPGFHNFLQTPNEAEIRAAAKHGPIVVINTTKHRFDAIIVEQHQIRCIRLPDLTYADLNIKAESRDLGSPETLEWLWDVVAQPILHALGFIEPSAGDDWPHIWWIPTGQLSKFPLHAAGYHRNGSTESVMDRVMSSYGSSVTAIIRGRRHDKRGNTSPGSSRALLVAMQHTKEASVSALPFAGTEIAMLRDLLRSMNVNTVEPGQRKKDIVSQLPSCDMFHFAGHGHTHDDPLMSRLLLGEEKSEPLTVNDLLEMNISEHSPFLAYLSACGTGRITFDNFIDESIHLVSACQLAGYRHVIGTLWEVNDELCVDIARLTYEGIRDGGMTDESVCRGLHNGLRELRNRWLGMRGKVRGKSSMNMVKPPVLREQVGSEMLRDVIVVDEDHDAEGMLQWVPYVHYGV</sequence>
<organism evidence="2 3">
    <name type="scientific">Dactylonectria macrodidyma</name>
    <dbReference type="NCBI Taxonomy" id="307937"/>
    <lineage>
        <taxon>Eukaryota</taxon>
        <taxon>Fungi</taxon>
        <taxon>Dikarya</taxon>
        <taxon>Ascomycota</taxon>
        <taxon>Pezizomycotina</taxon>
        <taxon>Sordariomycetes</taxon>
        <taxon>Hypocreomycetidae</taxon>
        <taxon>Hypocreales</taxon>
        <taxon>Nectriaceae</taxon>
        <taxon>Dactylonectria</taxon>
    </lineage>
</organism>
<feature type="domain" description="CHAT" evidence="1">
    <location>
        <begin position="725"/>
        <end position="989"/>
    </location>
</feature>
<dbReference type="Pfam" id="PF12770">
    <property type="entry name" value="CHAT"/>
    <property type="match status" value="1"/>
</dbReference>
<dbReference type="AlphaFoldDB" id="A0A9P9DJ87"/>
<evidence type="ECO:0000313" key="3">
    <source>
        <dbReference type="Proteomes" id="UP000738349"/>
    </source>
</evidence>
<dbReference type="InterPro" id="IPR011990">
    <property type="entry name" value="TPR-like_helical_dom_sf"/>
</dbReference>
<dbReference type="PANTHER" id="PTHR19959">
    <property type="entry name" value="KINESIN LIGHT CHAIN"/>
    <property type="match status" value="1"/>
</dbReference>
<dbReference type="PANTHER" id="PTHR19959:SF119">
    <property type="entry name" value="FUNGAL LIPASE-LIKE DOMAIN-CONTAINING PROTEIN"/>
    <property type="match status" value="1"/>
</dbReference>
<keyword evidence="3" id="KW-1185">Reference proteome</keyword>
<reference evidence="2" key="1">
    <citation type="journal article" date="2021" name="Nat. Commun.">
        <title>Genetic determinants of endophytism in the Arabidopsis root mycobiome.</title>
        <authorList>
            <person name="Mesny F."/>
            <person name="Miyauchi S."/>
            <person name="Thiergart T."/>
            <person name="Pickel B."/>
            <person name="Atanasova L."/>
            <person name="Karlsson M."/>
            <person name="Huettel B."/>
            <person name="Barry K.W."/>
            <person name="Haridas S."/>
            <person name="Chen C."/>
            <person name="Bauer D."/>
            <person name="Andreopoulos W."/>
            <person name="Pangilinan J."/>
            <person name="LaButti K."/>
            <person name="Riley R."/>
            <person name="Lipzen A."/>
            <person name="Clum A."/>
            <person name="Drula E."/>
            <person name="Henrissat B."/>
            <person name="Kohler A."/>
            <person name="Grigoriev I.V."/>
            <person name="Martin F.M."/>
            <person name="Hacquard S."/>
        </authorList>
    </citation>
    <scope>NUCLEOTIDE SEQUENCE</scope>
    <source>
        <strain evidence="2">MPI-CAGE-AT-0147</strain>
    </source>
</reference>
<evidence type="ECO:0000313" key="2">
    <source>
        <dbReference type="EMBL" id="KAH7120490.1"/>
    </source>
</evidence>
<dbReference type="InterPro" id="IPR024983">
    <property type="entry name" value="CHAT_dom"/>
</dbReference>
<accession>A0A9P9DJ87</accession>
<evidence type="ECO:0000259" key="1">
    <source>
        <dbReference type="Pfam" id="PF12770"/>
    </source>
</evidence>